<feature type="transmembrane region" description="Helical" evidence="6">
    <location>
        <begin position="102"/>
        <end position="118"/>
    </location>
</feature>
<dbReference type="GeneID" id="19974430"/>
<accession>W2RP22</accession>
<dbReference type="InterPro" id="IPR036259">
    <property type="entry name" value="MFS_trans_sf"/>
</dbReference>
<dbReference type="CDD" id="cd06179">
    <property type="entry name" value="MFS_TRI12_like"/>
    <property type="match status" value="1"/>
</dbReference>
<dbReference type="GO" id="GO:0022857">
    <property type="term" value="F:transmembrane transporter activity"/>
    <property type="evidence" value="ECO:0007669"/>
    <property type="project" value="InterPro"/>
</dbReference>
<feature type="transmembrane region" description="Helical" evidence="6">
    <location>
        <begin position="428"/>
        <end position="452"/>
    </location>
</feature>
<dbReference type="AlphaFoldDB" id="W2RP22"/>
<dbReference type="GO" id="GO:0005886">
    <property type="term" value="C:plasma membrane"/>
    <property type="evidence" value="ECO:0007669"/>
    <property type="project" value="TreeGrafter"/>
</dbReference>
<evidence type="ECO:0000256" key="6">
    <source>
        <dbReference type="SAM" id="Phobius"/>
    </source>
</evidence>
<organism evidence="8 9">
    <name type="scientific">Cyphellophora europaea (strain CBS 101466)</name>
    <name type="common">Phialophora europaea</name>
    <dbReference type="NCBI Taxonomy" id="1220924"/>
    <lineage>
        <taxon>Eukaryota</taxon>
        <taxon>Fungi</taxon>
        <taxon>Dikarya</taxon>
        <taxon>Ascomycota</taxon>
        <taxon>Pezizomycotina</taxon>
        <taxon>Eurotiomycetes</taxon>
        <taxon>Chaetothyriomycetidae</taxon>
        <taxon>Chaetothyriales</taxon>
        <taxon>Cyphellophoraceae</taxon>
        <taxon>Cyphellophora</taxon>
    </lineage>
</organism>
<feature type="transmembrane region" description="Helical" evidence="6">
    <location>
        <begin position="377"/>
        <end position="393"/>
    </location>
</feature>
<name>W2RP22_CYPE1</name>
<dbReference type="InterPro" id="IPR020846">
    <property type="entry name" value="MFS_dom"/>
</dbReference>
<dbReference type="eggNOG" id="KOG0254">
    <property type="taxonomic scope" value="Eukaryota"/>
</dbReference>
<dbReference type="PANTHER" id="PTHR23501">
    <property type="entry name" value="MAJOR FACILITATOR SUPERFAMILY"/>
    <property type="match status" value="1"/>
</dbReference>
<dbReference type="EMBL" id="KB822723">
    <property type="protein sequence ID" value="ETN37469.1"/>
    <property type="molecule type" value="Genomic_DNA"/>
</dbReference>
<keyword evidence="5 6" id="KW-0472">Membrane</keyword>
<dbReference type="InterPro" id="IPR010573">
    <property type="entry name" value="MFS_Str1/Tri12-like"/>
</dbReference>
<keyword evidence="3 6" id="KW-0812">Transmembrane</keyword>
<feature type="transmembrane region" description="Helical" evidence="6">
    <location>
        <begin position="63"/>
        <end position="82"/>
    </location>
</feature>
<feature type="transmembrane region" description="Helical" evidence="6">
    <location>
        <begin position="221"/>
        <end position="241"/>
    </location>
</feature>
<dbReference type="SUPFAM" id="SSF103473">
    <property type="entry name" value="MFS general substrate transporter"/>
    <property type="match status" value="1"/>
</dbReference>
<dbReference type="PANTHER" id="PTHR23501:SF195">
    <property type="entry name" value="PEP5"/>
    <property type="match status" value="1"/>
</dbReference>
<evidence type="ECO:0000313" key="8">
    <source>
        <dbReference type="EMBL" id="ETN37469.1"/>
    </source>
</evidence>
<dbReference type="VEuPathDB" id="FungiDB:HMPREF1541_07091"/>
<evidence type="ECO:0000256" key="2">
    <source>
        <dbReference type="ARBA" id="ARBA00022448"/>
    </source>
</evidence>
<dbReference type="Pfam" id="PF06609">
    <property type="entry name" value="TRI12"/>
    <property type="match status" value="1"/>
</dbReference>
<feature type="transmembrane region" description="Helical" evidence="6">
    <location>
        <begin position="336"/>
        <end position="357"/>
    </location>
</feature>
<gene>
    <name evidence="8" type="ORF">HMPREF1541_07091</name>
</gene>
<reference evidence="8 9" key="1">
    <citation type="submission" date="2013-03" db="EMBL/GenBank/DDBJ databases">
        <title>The Genome Sequence of Phialophora europaea CBS 101466.</title>
        <authorList>
            <consortium name="The Broad Institute Genomics Platform"/>
            <person name="Cuomo C."/>
            <person name="de Hoog S."/>
            <person name="Gorbushina A."/>
            <person name="Walker B."/>
            <person name="Young S.K."/>
            <person name="Zeng Q."/>
            <person name="Gargeya S."/>
            <person name="Fitzgerald M."/>
            <person name="Haas B."/>
            <person name="Abouelleil A."/>
            <person name="Allen A.W."/>
            <person name="Alvarado L."/>
            <person name="Arachchi H.M."/>
            <person name="Berlin A.M."/>
            <person name="Chapman S.B."/>
            <person name="Gainer-Dewar J."/>
            <person name="Goldberg J."/>
            <person name="Griggs A."/>
            <person name="Gujja S."/>
            <person name="Hansen M."/>
            <person name="Howarth C."/>
            <person name="Imamovic A."/>
            <person name="Ireland A."/>
            <person name="Larimer J."/>
            <person name="McCowan C."/>
            <person name="Murphy C."/>
            <person name="Pearson M."/>
            <person name="Poon T.W."/>
            <person name="Priest M."/>
            <person name="Roberts A."/>
            <person name="Saif S."/>
            <person name="Shea T."/>
            <person name="Sisk P."/>
            <person name="Sykes S."/>
            <person name="Wortman J."/>
            <person name="Nusbaum C."/>
            <person name="Birren B."/>
        </authorList>
    </citation>
    <scope>NUCLEOTIDE SEQUENCE [LARGE SCALE GENOMIC DNA]</scope>
    <source>
        <strain evidence="8 9">CBS 101466</strain>
    </source>
</reference>
<dbReference type="PROSITE" id="PS50850">
    <property type="entry name" value="MFS"/>
    <property type="match status" value="1"/>
</dbReference>
<proteinExistence type="predicted"/>
<feature type="transmembrane region" description="Helical" evidence="6">
    <location>
        <begin position="130"/>
        <end position="149"/>
    </location>
</feature>
<dbReference type="Gene3D" id="1.20.1250.20">
    <property type="entry name" value="MFS general substrate transporter like domains"/>
    <property type="match status" value="1"/>
</dbReference>
<feature type="transmembrane region" description="Helical" evidence="6">
    <location>
        <begin position="405"/>
        <end position="422"/>
    </location>
</feature>
<dbReference type="InParanoid" id="W2RP22"/>
<evidence type="ECO:0000256" key="4">
    <source>
        <dbReference type="ARBA" id="ARBA00022989"/>
    </source>
</evidence>
<feature type="transmembrane region" description="Helical" evidence="6">
    <location>
        <begin position="187"/>
        <end position="209"/>
    </location>
</feature>
<dbReference type="Proteomes" id="UP000030752">
    <property type="component" value="Unassembled WGS sequence"/>
</dbReference>
<dbReference type="RefSeq" id="XP_008719638.1">
    <property type="nucleotide sequence ID" value="XM_008721416.1"/>
</dbReference>
<sequence length="607" mass="65067">MSSTVGERGRPDSEVIQVQGVPKATGKDTSEKHVDHVDHVPEVAGNLVYDENDEEPQLHFRTYFALLAMFLLNLVQTFALQGPPAVLSFIGKDLGNTTAETWIPNALALVQAVIAPVICSASDTFQARKLLLVGLPVISCIGAAIAPGAGNVYRLIGAQIMIGFGFSTTPLAYCVPSEILPRRWRPMAQAGVNVAAALGAAIAPLIIGALTRRNAHTGWRYFYWIQMALWGSAAILTFLGYQPPRRHTRYDHLSLPQKVGRLDLPGIGLLTAGLTLLLTGINLGGGLYTWTDAQVLGTMTTGIVVLIAFGVYEWKLTKTGILNHELFRGGKDRGRTFALCLFLVFIEGLLLFAYAIFYPVLTTSLFEADPFLSTARGQPFWIVGGLSTIIYGYASTKMRTIRSPLFVGFLLLTAGIVGFATIQPGDSISAMAFAGLSGLGFGSPLILVIAGVHLSTPHEFIATATAITTSSRAVATTVFTAIYAAAFTTRLEERLPNYVGAAALQAGLPQSSLREFVQALAANQDSLLQNIPGVNPAIIQAGVVALRQAFADSIRVVFMIAAPFGVLACITCFFIADLKSTMDYHVDAPVEALHAKHRHHAGEKQEA</sequence>
<comment type="subcellular location">
    <subcellularLocation>
        <location evidence="1">Membrane</location>
        <topology evidence="1">Multi-pass membrane protein</topology>
    </subcellularLocation>
</comment>
<dbReference type="InterPro" id="IPR053791">
    <property type="entry name" value="MFS_Tri12-like"/>
</dbReference>
<feature type="transmembrane region" description="Helical" evidence="6">
    <location>
        <begin position="155"/>
        <end position="175"/>
    </location>
</feature>
<keyword evidence="4 6" id="KW-1133">Transmembrane helix</keyword>
<evidence type="ECO:0000256" key="5">
    <source>
        <dbReference type="ARBA" id="ARBA00023136"/>
    </source>
</evidence>
<feature type="transmembrane region" description="Helical" evidence="6">
    <location>
        <begin position="295"/>
        <end position="315"/>
    </location>
</feature>
<evidence type="ECO:0000256" key="3">
    <source>
        <dbReference type="ARBA" id="ARBA00022692"/>
    </source>
</evidence>
<feature type="domain" description="Major facilitator superfamily (MFS) profile" evidence="7">
    <location>
        <begin position="61"/>
        <end position="580"/>
    </location>
</feature>
<protein>
    <recommendedName>
        <fullName evidence="7">Major facilitator superfamily (MFS) profile domain-containing protein</fullName>
    </recommendedName>
</protein>
<dbReference type="HOGENOM" id="CLU_000960_25_1_1"/>
<feature type="transmembrane region" description="Helical" evidence="6">
    <location>
        <begin position="262"/>
        <end position="283"/>
    </location>
</feature>
<feature type="transmembrane region" description="Helical" evidence="6">
    <location>
        <begin position="556"/>
        <end position="576"/>
    </location>
</feature>
<dbReference type="OrthoDB" id="2587356at2759"/>
<keyword evidence="9" id="KW-1185">Reference proteome</keyword>
<evidence type="ECO:0000313" key="9">
    <source>
        <dbReference type="Proteomes" id="UP000030752"/>
    </source>
</evidence>
<evidence type="ECO:0000256" key="1">
    <source>
        <dbReference type="ARBA" id="ARBA00004141"/>
    </source>
</evidence>
<evidence type="ECO:0000259" key="7">
    <source>
        <dbReference type="PROSITE" id="PS50850"/>
    </source>
</evidence>
<keyword evidence="2" id="KW-0813">Transport</keyword>